<keyword evidence="1" id="KW-0805">Transcription regulation</keyword>
<dbReference type="GO" id="GO:0003700">
    <property type="term" value="F:DNA-binding transcription factor activity"/>
    <property type="evidence" value="ECO:0007669"/>
    <property type="project" value="InterPro"/>
</dbReference>
<keyword evidence="2" id="KW-0238">DNA-binding</keyword>
<proteinExistence type="predicted"/>
<dbReference type="PANTHER" id="PTHR47894">
    <property type="entry name" value="HTH-TYPE TRANSCRIPTIONAL REGULATOR GADX"/>
    <property type="match status" value="1"/>
</dbReference>
<dbReference type="Gene3D" id="1.10.10.60">
    <property type="entry name" value="Homeodomain-like"/>
    <property type="match status" value="1"/>
</dbReference>
<gene>
    <name evidence="5" type="ORF">AAIA72_04265</name>
</gene>
<accession>A0AB39UY60</accession>
<name>A0AB39UY60_9GAMM</name>
<evidence type="ECO:0000256" key="2">
    <source>
        <dbReference type="ARBA" id="ARBA00023125"/>
    </source>
</evidence>
<dbReference type="InterPro" id="IPR032687">
    <property type="entry name" value="AraC-type_N"/>
</dbReference>
<keyword evidence="3" id="KW-0804">Transcription</keyword>
<evidence type="ECO:0000256" key="3">
    <source>
        <dbReference type="ARBA" id="ARBA00023163"/>
    </source>
</evidence>
<dbReference type="SUPFAM" id="SSF46689">
    <property type="entry name" value="Homeodomain-like"/>
    <property type="match status" value="1"/>
</dbReference>
<evidence type="ECO:0000256" key="1">
    <source>
        <dbReference type="ARBA" id="ARBA00023015"/>
    </source>
</evidence>
<dbReference type="PRINTS" id="PR00032">
    <property type="entry name" value="HTHARAC"/>
</dbReference>
<dbReference type="RefSeq" id="WP_369602190.1">
    <property type="nucleotide sequence ID" value="NZ_CP154858.1"/>
</dbReference>
<dbReference type="PROSITE" id="PS01124">
    <property type="entry name" value="HTH_ARAC_FAMILY_2"/>
    <property type="match status" value="1"/>
</dbReference>
<dbReference type="SMART" id="SM00342">
    <property type="entry name" value="HTH_ARAC"/>
    <property type="match status" value="1"/>
</dbReference>
<dbReference type="Pfam" id="PF12833">
    <property type="entry name" value="HTH_18"/>
    <property type="match status" value="1"/>
</dbReference>
<dbReference type="AlphaFoldDB" id="A0AB39UY60"/>
<dbReference type="Pfam" id="PF12625">
    <property type="entry name" value="Arabinose_bd"/>
    <property type="match status" value="1"/>
</dbReference>
<dbReference type="PANTHER" id="PTHR47894:SF1">
    <property type="entry name" value="HTH-TYPE TRANSCRIPTIONAL REGULATOR VQSM"/>
    <property type="match status" value="1"/>
</dbReference>
<dbReference type="InterPro" id="IPR009057">
    <property type="entry name" value="Homeodomain-like_sf"/>
</dbReference>
<dbReference type="KEGG" id="tcd:AAIA72_04265"/>
<dbReference type="InterPro" id="IPR020449">
    <property type="entry name" value="Tscrpt_reg_AraC-type_HTH"/>
</dbReference>
<organism evidence="5">
    <name type="scientific">Thermohahella caldifontis</name>
    <dbReference type="NCBI Taxonomy" id="3142973"/>
    <lineage>
        <taxon>Bacteria</taxon>
        <taxon>Pseudomonadati</taxon>
        <taxon>Pseudomonadota</taxon>
        <taxon>Gammaproteobacteria</taxon>
        <taxon>Oceanospirillales</taxon>
        <taxon>Hahellaceae</taxon>
        <taxon>Thermohahella</taxon>
    </lineage>
</organism>
<evidence type="ECO:0000259" key="4">
    <source>
        <dbReference type="PROSITE" id="PS01124"/>
    </source>
</evidence>
<reference evidence="5" key="1">
    <citation type="submission" date="2024-05" db="EMBL/GenBank/DDBJ databases">
        <title>Genome sequencing of novel strain.</title>
        <authorList>
            <person name="Ganbat D."/>
            <person name="Ganbat S."/>
            <person name="Lee S.-J."/>
        </authorList>
    </citation>
    <scope>NUCLEOTIDE SEQUENCE</scope>
    <source>
        <strain evidence="5">SMD15-11</strain>
    </source>
</reference>
<protein>
    <submittedName>
        <fullName evidence="5">AraC family transcriptional regulator</fullName>
    </submittedName>
</protein>
<sequence>MERTEDSALFRLAYRAMCEYGVDVEEVFRRCGIPRDLLSRKDLRTPHEAQQRFWQTLEDVTGDPHIGLHLGDCLPVFKGQILEYLFLSSPTFGEGLDRALRYQRLISDATQGRLEIDGETAHLVIGPLSSDPLTVRHFSDAFTLGLLKFLRYVTEDHFQPLEVWLQHPAYLPLEDYTERFGCPVRLDQPENRVIFDAAMLAHPSAHHEPELLAAHEAIANRQVARLALNDIVAQVRRAIGEQLESGEVTLTRVAEQIGIKPRALRARLSEAGTSFNQILADYRCYLARRLLARTDESIDEIVYLTGFSEPSTFYRAFKRWVGMTPVEYRQAHRTGNSGP</sequence>
<feature type="domain" description="HTH araC/xylS-type" evidence="4">
    <location>
        <begin position="233"/>
        <end position="331"/>
    </location>
</feature>
<dbReference type="GO" id="GO:0000976">
    <property type="term" value="F:transcription cis-regulatory region binding"/>
    <property type="evidence" value="ECO:0007669"/>
    <property type="project" value="TreeGrafter"/>
</dbReference>
<dbReference type="EMBL" id="CP154858">
    <property type="protein sequence ID" value="XDT73196.1"/>
    <property type="molecule type" value="Genomic_DNA"/>
</dbReference>
<dbReference type="GO" id="GO:0005829">
    <property type="term" value="C:cytosol"/>
    <property type="evidence" value="ECO:0007669"/>
    <property type="project" value="TreeGrafter"/>
</dbReference>
<evidence type="ECO:0000313" key="5">
    <source>
        <dbReference type="EMBL" id="XDT73196.1"/>
    </source>
</evidence>
<dbReference type="InterPro" id="IPR018060">
    <property type="entry name" value="HTH_AraC"/>
</dbReference>